<evidence type="ECO:0000256" key="1">
    <source>
        <dbReference type="SAM" id="MobiDB-lite"/>
    </source>
</evidence>
<comment type="caution">
    <text evidence="2">The sequence shown here is derived from an EMBL/GenBank/DDBJ whole genome shotgun (WGS) entry which is preliminary data.</text>
</comment>
<organism evidence="2 3">
    <name type="scientific">Halosimplex carlsbadense 2-9-1</name>
    <dbReference type="NCBI Taxonomy" id="797114"/>
    <lineage>
        <taxon>Archaea</taxon>
        <taxon>Methanobacteriati</taxon>
        <taxon>Methanobacteriota</taxon>
        <taxon>Stenosarchaea group</taxon>
        <taxon>Halobacteria</taxon>
        <taxon>Halobacteriales</taxon>
        <taxon>Haloarculaceae</taxon>
        <taxon>Halosimplex</taxon>
    </lineage>
</organism>
<proteinExistence type="predicted"/>
<gene>
    <name evidence="2" type="ORF">C475_21464</name>
</gene>
<protein>
    <submittedName>
        <fullName evidence="2">Uncharacterized protein</fullName>
    </submittedName>
</protein>
<dbReference type="EMBL" id="AOIU01000048">
    <property type="protein sequence ID" value="ELZ19909.1"/>
    <property type="molecule type" value="Genomic_DNA"/>
</dbReference>
<dbReference type="OrthoDB" id="258331at2157"/>
<dbReference type="STRING" id="797114.C475_21464"/>
<sequence length="90" mass="9494">MTDSESADGDSDATSGARMTLGPDAILETEDGNALDCPACGTTVTVMQVIEDGHCPNYLDEDDVEVDENAGQVQGPECTAELSLELLWED</sequence>
<dbReference type="RefSeq" id="WP_006885956.1">
    <property type="nucleotide sequence ID" value="NZ_AOIU01000048.1"/>
</dbReference>
<keyword evidence="3" id="KW-1185">Reference proteome</keyword>
<accession>M0CDG1</accession>
<feature type="compositionally biased region" description="Acidic residues" evidence="1">
    <location>
        <begin position="1"/>
        <end position="11"/>
    </location>
</feature>
<dbReference type="AlphaFoldDB" id="M0CDG1"/>
<feature type="region of interest" description="Disordered" evidence="1">
    <location>
        <begin position="1"/>
        <end position="23"/>
    </location>
</feature>
<dbReference type="Proteomes" id="UP000011626">
    <property type="component" value="Unassembled WGS sequence"/>
</dbReference>
<evidence type="ECO:0000313" key="2">
    <source>
        <dbReference type="EMBL" id="ELZ19909.1"/>
    </source>
</evidence>
<reference evidence="2 3" key="1">
    <citation type="journal article" date="2014" name="PLoS Genet.">
        <title>Phylogenetically driven sequencing of extremely halophilic archaea reveals strategies for static and dynamic osmo-response.</title>
        <authorList>
            <person name="Becker E.A."/>
            <person name="Seitzer P.M."/>
            <person name="Tritt A."/>
            <person name="Larsen D."/>
            <person name="Krusor M."/>
            <person name="Yao A.I."/>
            <person name="Wu D."/>
            <person name="Madern D."/>
            <person name="Eisen J.A."/>
            <person name="Darling A.E."/>
            <person name="Facciotti M.T."/>
        </authorList>
    </citation>
    <scope>NUCLEOTIDE SEQUENCE [LARGE SCALE GENOMIC DNA]</scope>
    <source>
        <strain evidence="2 3">2-9-1</strain>
    </source>
</reference>
<dbReference type="eggNOG" id="arCOG10793">
    <property type="taxonomic scope" value="Archaea"/>
</dbReference>
<name>M0CDG1_9EURY</name>
<evidence type="ECO:0000313" key="3">
    <source>
        <dbReference type="Proteomes" id="UP000011626"/>
    </source>
</evidence>